<dbReference type="PANTHER" id="PTHR43156:SF9">
    <property type="entry name" value="HAMP DOMAIN-CONTAINING PROTEIN"/>
    <property type="match status" value="1"/>
</dbReference>
<keyword evidence="4" id="KW-0732">Signal</keyword>
<feature type="transmembrane region" description="Helical" evidence="3">
    <location>
        <begin position="739"/>
        <end position="764"/>
    </location>
</feature>
<dbReference type="SUPFAM" id="SSF81606">
    <property type="entry name" value="PP2C-like"/>
    <property type="match status" value="1"/>
</dbReference>
<dbReference type="SMART" id="SM00331">
    <property type="entry name" value="PP2C_SIG"/>
    <property type="match status" value="1"/>
</dbReference>
<feature type="signal peptide" evidence="4">
    <location>
        <begin position="1"/>
        <end position="25"/>
    </location>
</feature>
<evidence type="ECO:0000256" key="4">
    <source>
        <dbReference type="SAM" id="SignalP"/>
    </source>
</evidence>
<dbReference type="Gene3D" id="3.60.40.10">
    <property type="entry name" value="PPM-type phosphatase domain"/>
    <property type="match status" value="1"/>
</dbReference>
<protein>
    <submittedName>
        <fullName evidence="6">Serine phosphatase RsbU (Regulator of sigma subunit)</fullName>
    </submittedName>
</protein>
<keyword evidence="3" id="KW-0472">Membrane</keyword>
<dbReference type="InterPro" id="IPR052016">
    <property type="entry name" value="Bact_Sigma-Reg"/>
</dbReference>
<dbReference type="PANTHER" id="PTHR43156">
    <property type="entry name" value="STAGE II SPORULATION PROTEIN E-RELATED"/>
    <property type="match status" value="1"/>
</dbReference>
<evidence type="ECO:0000259" key="5">
    <source>
        <dbReference type="SMART" id="SM00331"/>
    </source>
</evidence>
<dbReference type="EMBL" id="QGDO01000009">
    <property type="protein sequence ID" value="PWJ36003.1"/>
    <property type="molecule type" value="Genomic_DNA"/>
</dbReference>
<dbReference type="InterPro" id="IPR001932">
    <property type="entry name" value="PPM-type_phosphatase-like_dom"/>
</dbReference>
<sequence>MNIRQRLFASILTLLSFLFLNNIFAQNYSVSTYGTKTGFPSDICKSIVQDEWGFVWIATDAGIVRFDGKNINEYKKSLPSPFIKDLYVDKGQIYVSHDLGLSKVTSFPDSVFFETVIEGGQTGTDSTLIYPKRIFKDQNQNFWIAEGQSIVRKSPDGKIKRFDFGSSELTTSFEVSFSFTTDAKGNLYATSFVGSVFKWNAQKEKFDKLGKLPHYHAVYSFLHTKDNLFLVATDKGVYQFELDARSKITNYKHVVGSYISSSLKRSKNGDIYAGFFNQGVYALHPKGKTFEPELIPNTLNKSINNITELADGSIWCASSEGILQIKKSIFKTEFKNYLPGFIQTIHPYKGGIIYSQSGVSILEKVGKDQYTDKLLFFLDNEFASKILTSGDIIWAGSQFGRVYRFDSKSKKLTKYLQNSDAGFVKDMAFDHDGNVWVARTQNGGLTKISADGKLVKSYQNNFKAIPANIIVSKDGEIYVLQNSNEDYLKKYNKEKDTFESISDTVLPSDLPLQFNDIIESENGNLIFASNIGILKYDFNTTSILPLAGIPNNSEGLALLEKDGKLWITTKYGVLQRINDDELVIYGEQSGIPSNTYPRGGLIEDSKGGIWIATSKGFAYLKDVLEPSPTPKAHIINASSNGENEGSLFGKQTVEVAYNAYLKLKFISPNYPAKGILYKSRWGNEEDIENIEWSEPNNENEIVLPPLKPGKYIYQLKAKAKGGKLWSENTNLHFEVVTPWFFSPLAFISYILLLAIVIFIGIRIYTWRHHLEKQRLEKIILNRTQQLENKNYELSEKQSEILAQNEELIQLNEEVVSQRDHIEEKNTTLENQHQHITDSLRYAKKIQSAILPSNIDFKNKFDDHFILFKPKDFVSGDYYWTKSTEDATYWAVADCTGHGVPGAFMSLIGTTLLNHSVVELNIREPKDILEKVHQGILRAVSHEEDANEEGMTMGLCMIKENPDGNFTVKFAGAQSPLLYIAIDGKLERIKGNKKALGFYKAKKGELNLEQHEFIVPKGCQLYLYSDGFQDQCNSDKKRIGSTRLRSMLIELQGKPMTFQGKVLAEYLEEHQGDEIQRDDITIVGVRL</sequence>
<gene>
    <name evidence="6" type="ORF">BC781_10916</name>
</gene>
<evidence type="ECO:0000256" key="2">
    <source>
        <dbReference type="SAM" id="Coils"/>
    </source>
</evidence>
<evidence type="ECO:0000256" key="1">
    <source>
        <dbReference type="ARBA" id="ARBA00022801"/>
    </source>
</evidence>
<feature type="coiled-coil region" evidence="2">
    <location>
        <begin position="786"/>
        <end position="831"/>
    </location>
</feature>
<dbReference type="Gene3D" id="2.130.10.10">
    <property type="entry name" value="YVTN repeat-like/Quinoprotein amine dehydrogenase"/>
    <property type="match status" value="3"/>
</dbReference>
<keyword evidence="1" id="KW-0378">Hydrolase</keyword>
<dbReference type="OrthoDB" id="9809670at2"/>
<accession>A0A315YZX8</accession>
<dbReference type="SUPFAM" id="SSF63829">
    <property type="entry name" value="Calcium-dependent phosphotriesterase"/>
    <property type="match status" value="3"/>
</dbReference>
<comment type="caution">
    <text evidence="6">The sequence shown here is derived from an EMBL/GenBank/DDBJ whole genome shotgun (WGS) entry which is preliminary data.</text>
</comment>
<evidence type="ECO:0000256" key="3">
    <source>
        <dbReference type="SAM" id="Phobius"/>
    </source>
</evidence>
<proteinExistence type="predicted"/>
<keyword evidence="3" id="KW-1133">Transmembrane helix</keyword>
<reference evidence="6 7" key="1">
    <citation type="submission" date="2018-03" db="EMBL/GenBank/DDBJ databases">
        <title>Genomic Encyclopedia of Archaeal and Bacterial Type Strains, Phase II (KMG-II): from individual species to whole genera.</title>
        <authorList>
            <person name="Goeker M."/>
        </authorList>
    </citation>
    <scope>NUCLEOTIDE SEQUENCE [LARGE SCALE GENOMIC DNA]</scope>
    <source>
        <strain evidence="6 7">DSM 28229</strain>
    </source>
</reference>
<evidence type="ECO:0000313" key="7">
    <source>
        <dbReference type="Proteomes" id="UP000245535"/>
    </source>
</evidence>
<name>A0A315YZX8_SEDFL</name>
<dbReference type="InterPro" id="IPR013783">
    <property type="entry name" value="Ig-like_fold"/>
</dbReference>
<evidence type="ECO:0000313" key="6">
    <source>
        <dbReference type="EMBL" id="PWJ36003.1"/>
    </source>
</evidence>
<dbReference type="GO" id="GO:0016791">
    <property type="term" value="F:phosphatase activity"/>
    <property type="evidence" value="ECO:0007669"/>
    <property type="project" value="TreeGrafter"/>
</dbReference>
<dbReference type="InterPro" id="IPR036457">
    <property type="entry name" value="PPM-type-like_dom_sf"/>
</dbReference>
<dbReference type="Proteomes" id="UP000245535">
    <property type="component" value="Unassembled WGS sequence"/>
</dbReference>
<feature type="domain" description="PPM-type phosphatase" evidence="5">
    <location>
        <begin position="858"/>
        <end position="1086"/>
    </location>
</feature>
<feature type="chain" id="PRO_5016432508" evidence="4">
    <location>
        <begin position="26"/>
        <end position="1086"/>
    </location>
</feature>
<dbReference type="Gene3D" id="2.60.40.10">
    <property type="entry name" value="Immunoglobulins"/>
    <property type="match status" value="1"/>
</dbReference>
<organism evidence="6 7">
    <name type="scientific">Sediminitomix flava</name>
    <dbReference type="NCBI Taxonomy" id="379075"/>
    <lineage>
        <taxon>Bacteria</taxon>
        <taxon>Pseudomonadati</taxon>
        <taxon>Bacteroidota</taxon>
        <taxon>Cytophagia</taxon>
        <taxon>Cytophagales</taxon>
        <taxon>Flammeovirgaceae</taxon>
        <taxon>Sediminitomix</taxon>
    </lineage>
</organism>
<keyword evidence="2" id="KW-0175">Coiled coil</keyword>
<dbReference type="RefSeq" id="WP_109622326.1">
    <property type="nucleotide sequence ID" value="NZ_QGDO01000009.1"/>
</dbReference>
<keyword evidence="3" id="KW-0812">Transmembrane</keyword>
<dbReference type="Pfam" id="PF07228">
    <property type="entry name" value="SpoIIE"/>
    <property type="match status" value="1"/>
</dbReference>
<keyword evidence="7" id="KW-1185">Reference proteome</keyword>
<dbReference type="AlphaFoldDB" id="A0A315YZX8"/>
<dbReference type="InterPro" id="IPR015943">
    <property type="entry name" value="WD40/YVTN_repeat-like_dom_sf"/>
</dbReference>